<name>A0ABV9JEC4_9LACT</name>
<evidence type="ECO:0000313" key="3">
    <source>
        <dbReference type="EMBL" id="MFC4652298.1"/>
    </source>
</evidence>
<evidence type="ECO:0008006" key="5">
    <source>
        <dbReference type="Google" id="ProtNLM"/>
    </source>
</evidence>
<keyword evidence="2" id="KW-0472">Membrane</keyword>
<feature type="region of interest" description="Disordered" evidence="1">
    <location>
        <begin position="1"/>
        <end position="22"/>
    </location>
</feature>
<reference evidence="4" key="1">
    <citation type="journal article" date="2019" name="Int. J. Syst. Evol. Microbiol.">
        <title>The Global Catalogue of Microorganisms (GCM) 10K type strain sequencing project: providing services to taxonomists for standard genome sequencing and annotation.</title>
        <authorList>
            <consortium name="The Broad Institute Genomics Platform"/>
            <consortium name="The Broad Institute Genome Sequencing Center for Infectious Disease"/>
            <person name="Wu L."/>
            <person name="Ma J."/>
        </authorList>
    </citation>
    <scope>NUCLEOTIDE SEQUENCE [LARGE SCALE GENOMIC DNA]</scope>
    <source>
        <strain evidence="4">CCUG 63287</strain>
    </source>
</reference>
<keyword evidence="2" id="KW-1133">Transmembrane helix</keyword>
<sequence>MSNKQVDNPIIISKKHKKSRTGKTHSGRISVIFIFFILVISLIMVGAIELVAGHFGYELGGTRQGFVKIPASSAVSPLFDAHPHAAGKTTVKLGTMVTFNKGYKVGVLSITQGKADKFGATENVSIKITASKKRALDFQSMYDLFSFSDKYGNELSNGDSTTPDILTNAEPIKAGETIIYHVNYPSYGGAPYFLKYGNVKWGNVK</sequence>
<keyword evidence="2" id="KW-0812">Transmembrane</keyword>
<keyword evidence="4" id="KW-1185">Reference proteome</keyword>
<gene>
    <name evidence="3" type="ORF">ACFO26_05190</name>
</gene>
<dbReference type="Proteomes" id="UP001595987">
    <property type="component" value="Unassembled WGS sequence"/>
</dbReference>
<evidence type="ECO:0000256" key="2">
    <source>
        <dbReference type="SAM" id="Phobius"/>
    </source>
</evidence>
<feature type="transmembrane region" description="Helical" evidence="2">
    <location>
        <begin position="27"/>
        <end position="48"/>
    </location>
</feature>
<protein>
    <recommendedName>
        <fullName evidence="5">DUF4352 domain-containing protein</fullName>
    </recommendedName>
</protein>
<comment type="caution">
    <text evidence="3">The sequence shown here is derived from an EMBL/GenBank/DDBJ whole genome shotgun (WGS) entry which is preliminary data.</text>
</comment>
<evidence type="ECO:0000313" key="4">
    <source>
        <dbReference type="Proteomes" id="UP001595987"/>
    </source>
</evidence>
<accession>A0ABV9JEC4</accession>
<proteinExistence type="predicted"/>
<feature type="compositionally biased region" description="Basic residues" evidence="1">
    <location>
        <begin position="13"/>
        <end position="22"/>
    </location>
</feature>
<evidence type="ECO:0000256" key="1">
    <source>
        <dbReference type="SAM" id="MobiDB-lite"/>
    </source>
</evidence>
<organism evidence="3 4">
    <name type="scientific">Lactococcus nasutitermitis</name>
    <dbReference type="NCBI Taxonomy" id="1652957"/>
    <lineage>
        <taxon>Bacteria</taxon>
        <taxon>Bacillati</taxon>
        <taxon>Bacillota</taxon>
        <taxon>Bacilli</taxon>
        <taxon>Lactobacillales</taxon>
        <taxon>Streptococcaceae</taxon>
        <taxon>Lactococcus</taxon>
    </lineage>
</organism>
<dbReference type="EMBL" id="JBHSGD010000005">
    <property type="protein sequence ID" value="MFC4652298.1"/>
    <property type="molecule type" value="Genomic_DNA"/>
</dbReference>
<dbReference type="RefSeq" id="WP_213535064.1">
    <property type="nucleotide sequence ID" value="NZ_BOVQ01000004.1"/>
</dbReference>